<dbReference type="AlphaFoldDB" id="A0A1E3EM82"/>
<evidence type="ECO:0000313" key="4">
    <source>
        <dbReference type="Proteomes" id="UP001565471"/>
    </source>
</evidence>
<evidence type="ECO:0000313" key="2">
    <source>
        <dbReference type="EMBL" id="MEY9319156.1"/>
    </source>
</evidence>
<name>A0A1E3EM82_BRAEL</name>
<reference evidence="1" key="1">
    <citation type="submission" date="2021-02" db="EMBL/GenBank/DDBJ databases">
        <title>Genomic Encyclopedia of Type Strains, Phase IV (KMG-V): Genome sequencing to study the core and pangenomes of soil and plant-associated prokaryotes.</title>
        <authorList>
            <person name="Whitman W."/>
        </authorList>
    </citation>
    <scope>NUCLEOTIDE SEQUENCE</scope>
    <source>
        <strain evidence="1">USDA 406</strain>
    </source>
</reference>
<dbReference type="EMBL" id="JBGBZA010000002">
    <property type="protein sequence ID" value="MEY9319156.1"/>
    <property type="molecule type" value="Genomic_DNA"/>
</dbReference>
<protein>
    <recommendedName>
        <fullName evidence="5">RNA polymerase sigma factor 70 region 1.1 domain-containing protein</fullName>
    </recommendedName>
</protein>
<evidence type="ECO:0008006" key="5">
    <source>
        <dbReference type="Google" id="ProtNLM"/>
    </source>
</evidence>
<dbReference type="InterPro" id="IPR042189">
    <property type="entry name" value="RNA_pol_sigma_70_r1_1_sf"/>
</dbReference>
<proteinExistence type="predicted"/>
<evidence type="ECO:0000313" key="3">
    <source>
        <dbReference type="Proteomes" id="UP000673383"/>
    </source>
</evidence>
<organism evidence="1 3">
    <name type="scientific">Bradyrhizobium elkanii</name>
    <dbReference type="NCBI Taxonomy" id="29448"/>
    <lineage>
        <taxon>Bacteria</taxon>
        <taxon>Pseudomonadati</taxon>
        <taxon>Pseudomonadota</taxon>
        <taxon>Alphaproteobacteria</taxon>
        <taxon>Hyphomicrobiales</taxon>
        <taxon>Nitrobacteraceae</taxon>
        <taxon>Bradyrhizobium</taxon>
    </lineage>
</organism>
<dbReference type="GO" id="GO:0016987">
    <property type="term" value="F:sigma factor activity"/>
    <property type="evidence" value="ECO:0007669"/>
    <property type="project" value="InterPro"/>
</dbReference>
<dbReference type="Gene3D" id="1.10.220.120">
    <property type="entry name" value="Sigma-70 factor, region 1.1"/>
    <property type="match status" value="1"/>
</dbReference>
<reference evidence="2 4" key="2">
    <citation type="submission" date="2024-07" db="EMBL/GenBank/DDBJ databases">
        <title>Genomic Encyclopedia of Type Strains, Phase V (KMG-V): Genome sequencing to study the core and pangenomes of soil and plant-associated prokaryotes.</title>
        <authorList>
            <person name="Whitman W."/>
        </authorList>
    </citation>
    <scope>NUCLEOTIDE SEQUENCE [LARGE SCALE GENOMIC DNA]</scope>
    <source>
        <strain evidence="2 4">USDA 415</strain>
    </source>
</reference>
<dbReference type="RefSeq" id="WP_016840044.1">
    <property type="nucleotide sequence ID" value="NZ_CP126003.1"/>
</dbReference>
<comment type="caution">
    <text evidence="1">The sequence shown here is derived from an EMBL/GenBank/DDBJ whole genome shotgun (WGS) entry which is preliminary data.</text>
</comment>
<accession>A0A1E3EM82</accession>
<dbReference type="Proteomes" id="UP000673383">
    <property type="component" value="Unassembled WGS sequence"/>
</dbReference>
<sequence>MDLQKIMAKARDIARSSGTITTEQLNGMCPNNMEPEDIAALFAALRTEGIRLKDDEAEK</sequence>
<gene>
    <name evidence="2" type="ORF">ABIF29_005955</name>
    <name evidence="1" type="ORF">JOH49_005109</name>
</gene>
<keyword evidence="4" id="KW-1185">Reference proteome</keyword>
<dbReference type="Proteomes" id="UP001565471">
    <property type="component" value="Unassembled WGS sequence"/>
</dbReference>
<dbReference type="OrthoDB" id="8254688at2"/>
<evidence type="ECO:0000313" key="1">
    <source>
        <dbReference type="EMBL" id="MBP1295356.1"/>
    </source>
</evidence>
<dbReference type="EMBL" id="JAFICZ010000001">
    <property type="protein sequence ID" value="MBP1295356.1"/>
    <property type="molecule type" value="Genomic_DNA"/>
</dbReference>